<keyword evidence="1" id="KW-0560">Oxidoreductase</keyword>
<dbReference type="GO" id="GO:0016491">
    <property type="term" value="F:oxidoreductase activity"/>
    <property type="evidence" value="ECO:0007669"/>
    <property type="project" value="UniProtKB-KW"/>
</dbReference>
<protein>
    <submittedName>
        <fullName evidence="3">FAD-binding oxidoreductase</fullName>
    </submittedName>
</protein>
<gene>
    <name evidence="3" type="ORF">DY251_01265</name>
</gene>
<dbReference type="AlphaFoldDB" id="A0A371XJJ0"/>
<organism evidence="3 4">
    <name type="scientific">Mesorhizobium denitrificans</name>
    <dbReference type="NCBI Taxonomy" id="2294114"/>
    <lineage>
        <taxon>Bacteria</taxon>
        <taxon>Pseudomonadati</taxon>
        <taxon>Pseudomonadota</taxon>
        <taxon>Alphaproteobacteria</taxon>
        <taxon>Hyphomicrobiales</taxon>
        <taxon>Phyllobacteriaceae</taxon>
        <taxon>Mesorhizobium</taxon>
    </lineage>
</organism>
<keyword evidence="4" id="KW-1185">Reference proteome</keyword>
<evidence type="ECO:0000256" key="1">
    <source>
        <dbReference type="ARBA" id="ARBA00023002"/>
    </source>
</evidence>
<feature type="domain" description="FAD dependent oxidoreductase" evidence="2">
    <location>
        <begin position="9"/>
        <end position="367"/>
    </location>
</feature>
<dbReference type="Proteomes" id="UP000262379">
    <property type="component" value="Unassembled WGS sequence"/>
</dbReference>
<dbReference type="SUPFAM" id="SSF51905">
    <property type="entry name" value="FAD/NAD(P)-binding domain"/>
    <property type="match status" value="1"/>
</dbReference>
<evidence type="ECO:0000313" key="4">
    <source>
        <dbReference type="Proteomes" id="UP000262379"/>
    </source>
</evidence>
<evidence type="ECO:0000313" key="3">
    <source>
        <dbReference type="EMBL" id="RFC69396.1"/>
    </source>
</evidence>
<dbReference type="PANTHER" id="PTHR13847:SF287">
    <property type="entry name" value="FAD-DEPENDENT OXIDOREDUCTASE DOMAIN-CONTAINING PROTEIN 1"/>
    <property type="match status" value="1"/>
</dbReference>
<comment type="caution">
    <text evidence="3">The sequence shown here is derived from an EMBL/GenBank/DDBJ whole genome shotgun (WGS) entry which is preliminary data.</text>
</comment>
<dbReference type="EMBL" id="QURN01000001">
    <property type="protein sequence ID" value="RFC69396.1"/>
    <property type="molecule type" value="Genomic_DNA"/>
</dbReference>
<dbReference type="PANTHER" id="PTHR13847">
    <property type="entry name" value="SARCOSINE DEHYDROGENASE-RELATED"/>
    <property type="match status" value="1"/>
</dbReference>
<accession>A0A371XJJ0</accession>
<dbReference type="SUPFAM" id="SSF54373">
    <property type="entry name" value="FAD-linked reductases, C-terminal domain"/>
    <property type="match status" value="1"/>
</dbReference>
<dbReference type="RefSeq" id="WP_116622017.1">
    <property type="nucleotide sequence ID" value="NZ_QURN01000001.1"/>
</dbReference>
<sequence length="416" mass="44151">MQNYIDKADVVIIGGGVVGVSAAWHLIEAGISDVLVLERNELASGATSRAAGLLDHGSGDANRIKMVTRTREDIVKLEETLGESVGFHQHGSVSAIFSEAHLQKMRTAEDAMRALSIGIHEIDRQEAKEHVPWLKSDAALRIIFVPEDGYLDGALLTAAYARAARKGGARIKRGIEVTGLLEDGGEVVGVATRSGEIRARWVVCAAGVWGISLASSFNFRLAGAPTRSHYWITAPDGNGPSDQPTVMLPDMQAYIRPEVGGLLVGLREPKSKTYDPGELDSDMGAMNLIDEAEDMDILIDQANALKPVVPGIDEWRFAHHIAGLTMYTPDGKFLLGRPKGSSGVIIAGGCCGSGLAASGGFGSVIAAIVTGQPTDIDTSIYDPNRFGPVDPYSLDFRERCAAARLRKGGGNPVLNA</sequence>
<dbReference type="InterPro" id="IPR006076">
    <property type="entry name" value="FAD-dep_OxRdtase"/>
</dbReference>
<dbReference type="InterPro" id="IPR036188">
    <property type="entry name" value="FAD/NAD-bd_sf"/>
</dbReference>
<reference evidence="4" key="1">
    <citation type="submission" date="2018-08" db="EMBL/GenBank/DDBJ databases">
        <authorList>
            <person name="Im W.T."/>
        </authorList>
    </citation>
    <scope>NUCLEOTIDE SEQUENCE [LARGE SCALE GENOMIC DNA]</scope>
    <source>
        <strain evidence="4">LA-28</strain>
    </source>
</reference>
<dbReference type="Gene3D" id="3.30.9.10">
    <property type="entry name" value="D-Amino Acid Oxidase, subunit A, domain 2"/>
    <property type="match status" value="1"/>
</dbReference>
<dbReference type="Gene3D" id="3.50.50.60">
    <property type="entry name" value="FAD/NAD(P)-binding domain"/>
    <property type="match status" value="1"/>
</dbReference>
<name>A0A371XJJ0_9HYPH</name>
<dbReference type="Pfam" id="PF01266">
    <property type="entry name" value="DAO"/>
    <property type="match status" value="1"/>
</dbReference>
<evidence type="ECO:0000259" key="2">
    <source>
        <dbReference type="Pfam" id="PF01266"/>
    </source>
</evidence>
<dbReference type="GO" id="GO:0005737">
    <property type="term" value="C:cytoplasm"/>
    <property type="evidence" value="ECO:0007669"/>
    <property type="project" value="TreeGrafter"/>
</dbReference>
<proteinExistence type="predicted"/>